<organism evidence="4 5">
    <name type="scientific">Crassostrea virginica</name>
    <name type="common">Eastern oyster</name>
    <dbReference type="NCBI Taxonomy" id="6565"/>
    <lineage>
        <taxon>Eukaryota</taxon>
        <taxon>Metazoa</taxon>
        <taxon>Spiralia</taxon>
        <taxon>Lophotrochozoa</taxon>
        <taxon>Mollusca</taxon>
        <taxon>Bivalvia</taxon>
        <taxon>Autobranchia</taxon>
        <taxon>Pteriomorphia</taxon>
        <taxon>Ostreida</taxon>
        <taxon>Ostreoidea</taxon>
        <taxon>Ostreidae</taxon>
        <taxon>Crassostrea</taxon>
    </lineage>
</organism>
<dbReference type="InterPro" id="IPR058923">
    <property type="entry name" value="RCC1-like_dom"/>
</dbReference>
<dbReference type="Gene3D" id="2.130.10.30">
    <property type="entry name" value="Regulator of chromosome condensation 1/beta-lactamase-inhibitor protein II"/>
    <property type="match status" value="2"/>
</dbReference>
<dbReference type="Pfam" id="PF00415">
    <property type="entry name" value="RCC1"/>
    <property type="match status" value="1"/>
</dbReference>
<dbReference type="GeneID" id="111120216"/>
<evidence type="ECO:0000259" key="3">
    <source>
        <dbReference type="Pfam" id="PF25390"/>
    </source>
</evidence>
<dbReference type="RefSeq" id="XP_022316657.1">
    <property type="nucleotide sequence ID" value="XM_022460949.1"/>
</dbReference>
<dbReference type="GO" id="GO:0019843">
    <property type="term" value="F:rRNA binding"/>
    <property type="evidence" value="ECO:0007669"/>
    <property type="project" value="TreeGrafter"/>
</dbReference>
<dbReference type="Proteomes" id="UP000694844">
    <property type="component" value="Chromosome 1"/>
</dbReference>
<gene>
    <name evidence="5" type="primary">LOC111120216</name>
</gene>
<evidence type="ECO:0000256" key="1">
    <source>
        <dbReference type="ARBA" id="ARBA00022737"/>
    </source>
</evidence>
<proteinExistence type="predicted"/>
<dbReference type="PANTHER" id="PTHR46337:SF1">
    <property type="entry name" value="RCC1-LIKE G EXCHANGING FACTOR-LIKE PROTEIN"/>
    <property type="match status" value="1"/>
</dbReference>
<dbReference type="SUPFAM" id="SSF50985">
    <property type="entry name" value="RCC1/BLIP-II"/>
    <property type="match status" value="1"/>
</dbReference>
<dbReference type="AlphaFoldDB" id="A0A8B8CLD6"/>
<protein>
    <submittedName>
        <fullName evidence="5">RCC1-like G exchanging factor-like protein</fullName>
    </submittedName>
</protein>
<feature type="repeat" description="RCC1" evidence="2">
    <location>
        <begin position="192"/>
        <end position="247"/>
    </location>
</feature>
<dbReference type="OrthoDB" id="70707at2759"/>
<feature type="repeat" description="RCC1" evidence="2">
    <location>
        <begin position="301"/>
        <end position="351"/>
    </location>
</feature>
<dbReference type="Pfam" id="PF25390">
    <property type="entry name" value="WD40_RLD"/>
    <property type="match status" value="1"/>
</dbReference>
<dbReference type="InterPro" id="IPR009091">
    <property type="entry name" value="RCC1/BLIP-II"/>
</dbReference>
<dbReference type="GO" id="GO:0070131">
    <property type="term" value="P:positive regulation of mitochondrial translation"/>
    <property type="evidence" value="ECO:0007669"/>
    <property type="project" value="TreeGrafter"/>
</dbReference>
<dbReference type="PROSITE" id="PS50012">
    <property type="entry name" value="RCC1_3"/>
    <property type="match status" value="5"/>
</dbReference>
<dbReference type="PANTHER" id="PTHR46337">
    <property type="entry name" value="RCC1-LIKE G EXCHANGING FACTOR-LIKE PROTEIN"/>
    <property type="match status" value="1"/>
</dbReference>
<dbReference type="PRINTS" id="PR00633">
    <property type="entry name" value="RCCNDNSATION"/>
</dbReference>
<evidence type="ECO:0000256" key="2">
    <source>
        <dbReference type="PROSITE-ProRule" id="PRU00235"/>
    </source>
</evidence>
<reference evidence="4" key="1">
    <citation type="submission" date="2024-06" db="UniProtKB">
        <authorList>
            <consortium name="RefSeq"/>
        </authorList>
    </citation>
    <scope>NUCLEOTIDE SEQUENCE [LARGE SCALE GENOMIC DNA]</scope>
</reference>
<dbReference type="KEGG" id="cvn:111120216"/>
<dbReference type="GO" id="GO:0005085">
    <property type="term" value="F:guanyl-nucleotide exchange factor activity"/>
    <property type="evidence" value="ECO:0007669"/>
    <property type="project" value="TreeGrafter"/>
</dbReference>
<sequence length="463" mass="50889">MLKSKVAQELLTCVSCGMKLRGVGTPRIVQRAYSRWVKSSERPKIRKDLNELDNAPKAERVYVWGCAATGALGISSYVRYQDKKQKYLAQMNRPARLRFLLEHNLVAKSIDCGYGFTALILKGGDKKCKLYGCGINTDSQLGFHKSSQRPDMVLDYITEPVLIPLPLENQESTEVVGVSCGRAHTVVITDKEGVFSLGHNAYGQCGRRIVEGEIYRGSQIINRVEDLPNDVIKVICGQDHTFFLTSGGQVYSCGLGADGQTGLQHYHSEWRPSLVRGDIEGERIVQISSKGDCVLALSERGDLFGWGNSEYGQLSMITDETQVSVPRNIPLHHCIIQVAAAGSKCAVLTDERDVLVWGFGTLGVGPNVTSSTTPQVIPPTLFGRNELAPEKLVKDLTCGINHFAATTNDHEMYVWGKNQKGCLGIYVSQRLDQSYPFRVSVPAEVVKVACGVDHTVAMCRAFS</sequence>
<dbReference type="InterPro" id="IPR000408">
    <property type="entry name" value="Reg_chr_condens"/>
</dbReference>
<dbReference type="PROSITE" id="PS00626">
    <property type="entry name" value="RCC1_2"/>
    <property type="match status" value="1"/>
</dbReference>
<accession>A0A8B8CLD6</accession>
<feature type="repeat" description="RCC1" evidence="2">
    <location>
        <begin position="248"/>
        <end position="300"/>
    </location>
</feature>
<reference evidence="5" key="2">
    <citation type="submission" date="2025-08" db="UniProtKB">
        <authorList>
            <consortium name="RefSeq"/>
        </authorList>
    </citation>
    <scope>IDENTIFICATION</scope>
    <source>
        <tissue evidence="5">Whole sample</tissue>
    </source>
</reference>
<evidence type="ECO:0000313" key="4">
    <source>
        <dbReference type="Proteomes" id="UP000694844"/>
    </source>
</evidence>
<name>A0A8B8CLD6_CRAVI</name>
<evidence type="ECO:0000313" key="5">
    <source>
        <dbReference type="RefSeq" id="XP_022316657.1"/>
    </source>
</evidence>
<feature type="repeat" description="RCC1" evidence="2">
    <location>
        <begin position="128"/>
        <end position="191"/>
    </location>
</feature>
<keyword evidence="4" id="KW-1185">Reference proteome</keyword>
<keyword evidence="1" id="KW-0677">Repeat</keyword>
<dbReference type="InterPro" id="IPR053035">
    <property type="entry name" value="Mitochondrial_GEF_domain"/>
</dbReference>
<feature type="domain" description="RCC1-like" evidence="3">
    <location>
        <begin position="59"/>
        <end position="361"/>
    </location>
</feature>
<dbReference type="GO" id="GO:0005743">
    <property type="term" value="C:mitochondrial inner membrane"/>
    <property type="evidence" value="ECO:0007669"/>
    <property type="project" value="TreeGrafter"/>
</dbReference>
<feature type="repeat" description="RCC1" evidence="2">
    <location>
        <begin position="410"/>
        <end position="461"/>
    </location>
</feature>